<dbReference type="AlphaFoldDB" id="A0AA41Z8I0"/>
<dbReference type="Proteomes" id="UP001165565">
    <property type="component" value="Unassembled WGS sequence"/>
</dbReference>
<keyword evidence="2" id="KW-1185">Reference proteome</keyword>
<gene>
    <name evidence="1" type="ORF">NEE01_14290</name>
</gene>
<protein>
    <submittedName>
        <fullName evidence="1">Uncharacterized protein</fullName>
    </submittedName>
</protein>
<proteinExistence type="predicted"/>
<organism evidence="1 2">
    <name type="scientific">Sphingomonas lycopersici</name>
    <dbReference type="NCBI Taxonomy" id="2951807"/>
    <lineage>
        <taxon>Bacteria</taxon>
        <taxon>Pseudomonadati</taxon>
        <taxon>Pseudomonadota</taxon>
        <taxon>Alphaproteobacteria</taxon>
        <taxon>Sphingomonadales</taxon>
        <taxon>Sphingomonadaceae</taxon>
        <taxon>Sphingomonas</taxon>
    </lineage>
</organism>
<dbReference type="EMBL" id="JANFAV010000010">
    <property type="protein sequence ID" value="MCW6535950.1"/>
    <property type="molecule type" value="Genomic_DNA"/>
</dbReference>
<accession>A0AA41Z8I0</accession>
<evidence type="ECO:0000313" key="1">
    <source>
        <dbReference type="EMBL" id="MCW6535950.1"/>
    </source>
</evidence>
<name>A0AA41Z8I0_9SPHN</name>
<comment type="caution">
    <text evidence="1">The sequence shown here is derived from an EMBL/GenBank/DDBJ whole genome shotgun (WGS) entry which is preliminary data.</text>
</comment>
<evidence type="ECO:0000313" key="2">
    <source>
        <dbReference type="Proteomes" id="UP001165565"/>
    </source>
</evidence>
<reference evidence="1" key="1">
    <citation type="submission" date="2022-06" db="EMBL/GenBank/DDBJ databases">
        <title>Sphingomonas sp. nov. isolated from rhizosphere soil of tomato.</title>
        <authorList>
            <person name="Dong H."/>
            <person name="Gao R."/>
        </authorList>
    </citation>
    <scope>NUCLEOTIDE SEQUENCE</scope>
    <source>
        <strain evidence="1">MMSM24</strain>
    </source>
</reference>
<dbReference type="RefSeq" id="WP_265269386.1">
    <property type="nucleotide sequence ID" value="NZ_JANFAV010000010.1"/>
</dbReference>
<sequence length="110" mass="11819">MRAVNAMAGGGTLAMVERSGPTTQAGIPCQNSVAAPFLGYLLRWDVLNPAERVIETRLEVPADVDDIVVRHADGHRDWIQVKLDLEPRGNAREELGAGAYIPAVCAPLLC</sequence>